<dbReference type="PANTHER" id="PTHR11606:SF13">
    <property type="entry name" value="GLUTAMATE DEHYDROGENASE 1, MITOCHONDRIAL"/>
    <property type="match status" value="1"/>
</dbReference>
<protein>
    <submittedName>
        <fullName evidence="4">Glutamate dehydrogenase</fullName>
    </submittedName>
</protein>
<dbReference type="InterPro" id="IPR006097">
    <property type="entry name" value="Glu/Leu/Phe/Val/Trp_DH_dimer"/>
</dbReference>
<keyword evidence="2" id="KW-0560">Oxidoreductase</keyword>
<comment type="similarity">
    <text evidence="1">Belongs to the Glu/Leu/Phe/Val dehydrogenases family.</text>
</comment>
<comment type="caution">
    <text evidence="4">The sequence shown here is derived from an EMBL/GenBank/DDBJ whole genome shotgun (WGS) entry which is preliminary data.</text>
</comment>
<dbReference type="SUPFAM" id="SSF53223">
    <property type="entry name" value="Aminoacid dehydrogenase-like, N-terminal domain"/>
    <property type="match status" value="1"/>
</dbReference>
<sequence>MVVFDGLGPEKILEVYNPKVGMRGFVVIDNLSLGPGKGGIRMTPTVSVDEVSRLARAMTLKCAMAELPFGGAKSGIIADPKMLSKEKKEEIVRAFSEALKPVCPNMYVAAPDMNMGEEEMRWFAGANGSNKACTGKPADMGGLPHE</sequence>
<evidence type="ECO:0000313" key="4">
    <source>
        <dbReference type="EMBL" id="EFK95866.1"/>
    </source>
</evidence>
<dbReference type="InterPro" id="IPR033524">
    <property type="entry name" value="Glu/Leu/Phe/Val_DH_AS"/>
</dbReference>
<feature type="domain" description="Glutamate/phenylalanine/leucine/valine/L-tryptophan dehydrogenase dimerisation" evidence="3">
    <location>
        <begin position="12"/>
        <end position="125"/>
    </location>
</feature>
<dbReference type="InterPro" id="IPR006095">
    <property type="entry name" value="Glu/Leu/Phe/Val/Trp_DH"/>
</dbReference>
<accession>D9PKP8</accession>
<dbReference type="AlphaFoldDB" id="D9PKP8"/>
<evidence type="ECO:0000256" key="2">
    <source>
        <dbReference type="ARBA" id="ARBA00023002"/>
    </source>
</evidence>
<dbReference type="Gene3D" id="3.40.50.10860">
    <property type="entry name" value="Leucine Dehydrogenase, chain A, domain 1"/>
    <property type="match status" value="1"/>
</dbReference>
<reference evidence="4" key="2">
    <citation type="journal article" date="2011" name="Microb. Ecol.">
        <title>Taxonomic and Functional Metagenomic Profiling of the Microbial Community in the Anoxic Sediment of a Sub-saline Shallow Lake (Laguna de Carrizo, Central Spain).</title>
        <authorList>
            <person name="Ferrer M."/>
            <person name="Guazzaroni M.E."/>
            <person name="Richter M."/>
            <person name="Garcia-Salamanca A."/>
            <person name="Yarza P."/>
            <person name="Suarez-Suarez A."/>
            <person name="Solano J."/>
            <person name="Alcaide M."/>
            <person name="van Dillewijn P."/>
            <person name="Molina-Henares M.A."/>
            <person name="Lopez-Cortes N."/>
            <person name="Al-Ramahi Y."/>
            <person name="Guerrero C."/>
            <person name="Acosta A."/>
            <person name="de Eugenio L.I."/>
            <person name="Martinez V."/>
            <person name="Marques S."/>
            <person name="Rojo F."/>
            <person name="Santero E."/>
            <person name="Genilloud O."/>
            <person name="Perez-Perez J."/>
            <person name="Rossello-Mora R."/>
            <person name="Ramos J.L."/>
        </authorList>
    </citation>
    <scope>NUCLEOTIDE SEQUENCE</scope>
</reference>
<name>D9PKP8_9ZZZZ</name>
<dbReference type="EMBL" id="ADZX01000634">
    <property type="protein sequence ID" value="EFK95866.1"/>
    <property type="molecule type" value="Genomic_DNA"/>
</dbReference>
<dbReference type="GO" id="GO:0006538">
    <property type="term" value="P:L-glutamate catabolic process"/>
    <property type="evidence" value="ECO:0007669"/>
    <property type="project" value="TreeGrafter"/>
</dbReference>
<gene>
    <name evidence="4" type="ORF">LDC_2117</name>
</gene>
<dbReference type="PANTHER" id="PTHR11606">
    <property type="entry name" value="GLUTAMATE DEHYDROGENASE"/>
    <property type="match status" value="1"/>
</dbReference>
<dbReference type="PRINTS" id="PR00082">
    <property type="entry name" value="GLFDHDRGNASE"/>
</dbReference>
<reference evidence="4" key="1">
    <citation type="submission" date="2010-07" db="EMBL/GenBank/DDBJ databases">
        <authorList>
            <consortium name="CONSOLIDER consortium CSD2007-00005"/>
            <person name="Guazzaroni M.-E."/>
            <person name="Richter M."/>
            <person name="Garcia-Salamanca A."/>
            <person name="Yarza P."/>
            <person name="Ferrer M."/>
        </authorList>
    </citation>
    <scope>NUCLEOTIDE SEQUENCE</scope>
</reference>
<evidence type="ECO:0000259" key="3">
    <source>
        <dbReference type="Pfam" id="PF02812"/>
    </source>
</evidence>
<evidence type="ECO:0000256" key="1">
    <source>
        <dbReference type="ARBA" id="ARBA00006382"/>
    </source>
</evidence>
<feature type="non-terminal residue" evidence="4">
    <location>
        <position position="146"/>
    </location>
</feature>
<dbReference type="GO" id="GO:0004352">
    <property type="term" value="F:glutamate dehydrogenase (NAD+) activity"/>
    <property type="evidence" value="ECO:0007669"/>
    <property type="project" value="TreeGrafter"/>
</dbReference>
<proteinExistence type="inferred from homology"/>
<dbReference type="Pfam" id="PF02812">
    <property type="entry name" value="ELFV_dehydrog_N"/>
    <property type="match status" value="1"/>
</dbReference>
<dbReference type="InterPro" id="IPR046346">
    <property type="entry name" value="Aminoacid_DH-like_N_sf"/>
</dbReference>
<dbReference type="PROSITE" id="PS00074">
    <property type="entry name" value="GLFV_DEHYDROGENASE"/>
    <property type="match status" value="1"/>
</dbReference>
<organism evidence="4">
    <name type="scientific">sediment metagenome</name>
    <dbReference type="NCBI Taxonomy" id="749907"/>
    <lineage>
        <taxon>unclassified sequences</taxon>
        <taxon>metagenomes</taxon>
        <taxon>ecological metagenomes</taxon>
    </lineage>
</organism>